<name>A0ACC0MQH6_RHOML</name>
<dbReference type="Proteomes" id="UP001062846">
    <property type="component" value="Chromosome 8"/>
</dbReference>
<accession>A0ACC0MQH6</accession>
<evidence type="ECO:0000313" key="1">
    <source>
        <dbReference type="EMBL" id="KAI8543016.1"/>
    </source>
</evidence>
<proteinExistence type="predicted"/>
<sequence>MGRDRLGALKQRVPFDASSASLSCLEAHKYAGDPWEGTIFSPYRAISAIFFPGTHGWEGLLPQMPSHAVVESDDEGEGDMDADIGDDADDDDNDDDDDDDNLPLNVHLKTLRAQSSMLAGGLAAEGIVVVAISDSLEEQGEVGIIQPRTGPIPFPHPEPGHSAVIGGMLLDEPSVVDLGGDPNTVSTESSPSSEDSKNITVYSTDRDPSPSNAAPSKARKPPPPMDTPESVGQANIAAEPINAAVARLLREEEEEGNVEEPPHAATGGLTVDQPGVDLTSTPSGFQKQSTSARIRSIESFLGLAAPQALGDFEFDLNLEMGEQQREEVESRERPSPLRSPVVDLGKGPMDAEAEMSTRIFPTGYPVDEAYHPAA</sequence>
<evidence type="ECO:0000313" key="2">
    <source>
        <dbReference type="Proteomes" id="UP001062846"/>
    </source>
</evidence>
<organism evidence="1 2">
    <name type="scientific">Rhododendron molle</name>
    <name type="common">Chinese azalea</name>
    <name type="synonym">Azalea mollis</name>
    <dbReference type="NCBI Taxonomy" id="49168"/>
    <lineage>
        <taxon>Eukaryota</taxon>
        <taxon>Viridiplantae</taxon>
        <taxon>Streptophyta</taxon>
        <taxon>Embryophyta</taxon>
        <taxon>Tracheophyta</taxon>
        <taxon>Spermatophyta</taxon>
        <taxon>Magnoliopsida</taxon>
        <taxon>eudicotyledons</taxon>
        <taxon>Gunneridae</taxon>
        <taxon>Pentapetalae</taxon>
        <taxon>asterids</taxon>
        <taxon>Ericales</taxon>
        <taxon>Ericaceae</taxon>
        <taxon>Ericoideae</taxon>
        <taxon>Rhodoreae</taxon>
        <taxon>Rhododendron</taxon>
    </lineage>
</organism>
<dbReference type="EMBL" id="CM046395">
    <property type="protein sequence ID" value="KAI8543016.1"/>
    <property type="molecule type" value="Genomic_DNA"/>
</dbReference>
<reference evidence="1" key="1">
    <citation type="submission" date="2022-02" db="EMBL/GenBank/DDBJ databases">
        <title>Plant Genome Project.</title>
        <authorList>
            <person name="Zhang R.-G."/>
        </authorList>
    </citation>
    <scope>NUCLEOTIDE SEQUENCE</scope>
    <source>
        <strain evidence="1">AT1</strain>
    </source>
</reference>
<protein>
    <submittedName>
        <fullName evidence="1">Uncharacterized protein</fullName>
    </submittedName>
</protein>
<gene>
    <name evidence="1" type="ORF">RHMOL_Rhmol08G0186100</name>
</gene>
<comment type="caution">
    <text evidence="1">The sequence shown here is derived from an EMBL/GenBank/DDBJ whole genome shotgun (WGS) entry which is preliminary data.</text>
</comment>
<keyword evidence="2" id="KW-1185">Reference proteome</keyword>